<reference evidence="1" key="1">
    <citation type="submission" date="2014-11" db="EMBL/GenBank/DDBJ databases">
        <authorList>
            <person name="Amaro Gonzalez C."/>
        </authorList>
    </citation>
    <scope>NUCLEOTIDE SEQUENCE</scope>
</reference>
<proteinExistence type="predicted"/>
<dbReference type="AlphaFoldDB" id="A0A0E9S358"/>
<accession>A0A0E9S358</accession>
<sequence length="50" mass="5382">MHAQNMHQVVLSNKGSPGMEGNRLCTGNRFCTHLGEACNSIQSKILGPTL</sequence>
<reference evidence="1" key="2">
    <citation type="journal article" date="2015" name="Fish Shellfish Immunol.">
        <title>Early steps in the European eel (Anguilla anguilla)-Vibrio vulnificus interaction in the gills: Role of the RtxA13 toxin.</title>
        <authorList>
            <person name="Callol A."/>
            <person name="Pajuelo D."/>
            <person name="Ebbesson L."/>
            <person name="Teles M."/>
            <person name="MacKenzie S."/>
            <person name="Amaro C."/>
        </authorList>
    </citation>
    <scope>NUCLEOTIDE SEQUENCE</scope>
</reference>
<name>A0A0E9S358_ANGAN</name>
<evidence type="ECO:0000313" key="1">
    <source>
        <dbReference type="EMBL" id="JAH35829.1"/>
    </source>
</evidence>
<organism evidence="1">
    <name type="scientific">Anguilla anguilla</name>
    <name type="common">European freshwater eel</name>
    <name type="synonym">Muraena anguilla</name>
    <dbReference type="NCBI Taxonomy" id="7936"/>
    <lineage>
        <taxon>Eukaryota</taxon>
        <taxon>Metazoa</taxon>
        <taxon>Chordata</taxon>
        <taxon>Craniata</taxon>
        <taxon>Vertebrata</taxon>
        <taxon>Euteleostomi</taxon>
        <taxon>Actinopterygii</taxon>
        <taxon>Neopterygii</taxon>
        <taxon>Teleostei</taxon>
        <taxon>Anguilliformes</taxon>
        <taxon>Anguillidae</taxon>
        <taxon>Anguilla</taxon>
    </lineage>
</organism>
<protein>
    <submittedName>
        <fullName evidence="1">Uncharacterized protein</fullName>
    </submittedName>
</protein>
<dbReference type="EMBL" id="GBXM01072748">
    <property type="protein sequence ID" value="JAH35829.1"/>
    <property type="molecule type" value="Transcribed_RNA"/>
</dbReference>